<reference evidence="1 3" key="1">
    <citation type="journal article" date="2011" name="J. Bacteriol.">
        <title>Draft genome sequence of the thermoalkaliphilic Caldalkalibacillus thermarum strain TA2.A1.</title>
        <authorList>
            <person name="Kalamorz F."/>
            <person name="Keis S."/>
            <person name="McMillan D.G."/>
            <person name="Olsson K."/>
            <person name="Stanton J.A."/>
            <person name="Stockwell P."/>
            <person name="Black M.A."/>
            <person name="Klingeman D.M."/>
            <person name="Land M.L."/>
            <person name="Han C.S."/>
            <person name="Martin S.L."/>
            <person name="Becher S.A."/>
            <person name="Peddie C.J."/>
            <person name="Morgan H.W."/>
            <person name="Matthies D."/>
            <person name="Preiss L."/>
            <person name="Meier T."/>
            <person name="Brown S.D."/>
            <person name="Cook G.M."/>
        </authorList>
    </citation>
    <scope>NUCLEOTIDE SEQUENCE [LARGE SCALE GENOMIC DNA]</scope>
    <source>
        <strain evidence="1 3">TA2.A1</strain>
    </source>
</reference>
<reference evidence="2" key="3">
    <citation type="submission" date="2021-08" db="EMBL/GenBank/DDBJ databases">
        <authorList>
            <person name="de Jong S."/>
            <person name="van den Broek M."/>
            <person name="Merkel A."/>
            <person name="de la Torre Cortes P."/>
            <person name="Kalamorz F."/>
            <person name="Cook G."/>
            <person name="van Loosdrecht M."/>
            <person name="McMillan D."/>
        </authorList>
    </citation>
    <scope>NUCLEOTIDE SEQUENCE</scope>
    <source>
        <strain evidence="2">TA2.A1</strain>
    </source>
</reference>
<name>F5L9Y2_CALTT</name>
<dbReference type="EMBL" id="AFCE01000160">
    <property type="protein sequence ID" value="EGL81852.1"/>
    <property type="molecule type" value="Genomic_DNA"/>
</dbReference>
<evidence type="ECO:0000313" key="1">
    <source>
        <dbReference type="EMBL" id="EGL81852.1"/>
    </source>
</evidence>
<dbReference type="Pfam" id="PF05582">
    <property type="entry name" value="Peptidase_U57"/>
    <property type="match status" value="1"/>
</dbReference>
<gene>
    <name evidence="2" type="primary">yabG</name>
    <name evidence="1" type="ORF">CathTA2_2637</name>
    <name evidence="2" type="ORF">HUR95_02740</name>
</gene>
<dbReference type="PIRSF" id="PIRSF011575">
    <property type="entry name" value="YabG"/>
    <property type="match status" value="1"/>
</dbReference>
<proteinExistence type="predicted"/>
<dbReference type="OrthoDB" id="9785306at2"/>
<accession>F5L9Y2</accession>
<dbReference type="KEGG" id="cthu:HUR95_02740"/>
<dbReference type="InterPro" id="IPR008764">
    <property type="entry name" value="Peptidase_U57"/>
</dbReference>
<sequence length="274" mass="31094">MTFQVGDIVARKSYGGDVHFRIVSIDHTGAIAELKGIDMRLWADAPLHDLVHVDEEVRGRIKEWEEEQMSSSVKELIEHRKTGETLFKLPGRVLHIDGDASYLKKCLELYRALDIPVYGVHMSEAEIPERIYSLLMYVNPDVLVITGHDAYMRSRGGKYDLTAYRHSQYFIQAVQAARQFERNRDNLIIFSGACQSHFEALIEAGANYASSPERVNIHCLDPVYIVEKACYTPIDRIIDLKHVLQYSVTGSSGLGGIDTRGTYRQGLPKIMYET</sequence>
<reference evidence="2 4" key="2">
    <citation type="journal article" date="2020" name="Extremophiles">
        <title>Genomic analysis of Caldalkalibacillus thermarum TA2.A1 reveals aerobic alkaliphilic metabolism and evolutionary hallmarks linking alkaliphilic bacteria and plant life.</title>
        <authorList>
            <person name="de Jong S.I."/>
            <person name="van den Broek M.A."/>
            <person name="Merkel A.Y."/>
            <person name="de la Torre Cortes P."/>
            <person name="Kalamorz F."/>
            <person name="Cook G.M."/>
            <person name="van Loosdrecht M.C.M."/>
            <person name="McMillan D.G.G."/>
        </authorList>
    </citation>
    <scope>NUCLEOTIDE SEQUENCE [LARGE SCALE GENOMIC DNA]</scope>
    <source>
        <strain evidence="2 4">TA2.A1</strain>
    </source>
</reference>
<evidence type="ECO:0000313" key="3">
    <source>
        <dbReference type="Proteomes" id="UP000010716"/>
    </source>
</evidence>
<dbReference type="AlphaFoldDB" id="F5L9Y2"/>
<dbReference type="eggNOG" id="ENOG502Z7P7">
    <property type="taxonomic scope" value="Bacteria"/>
</dbReference>
<evidence type="ECO:0000313" key="4">
    <source>
        <dbReference type="Proteomes" id="UP000825179"/>
    </source>
</evidence>
<protein>
    <submittedName>
        <fullName evidence="1">Sporulation peptidase YabG</fullName>
    </submittedName>
</protein>
<dbReference type="EMBL" id="CP082237">
    <property type="protein sequence ID" value="QZT34340.1"/>
    <property type="molecule type" value="Genomic_DNA"/>
</dbReference>
<dbReference type="NCBIfam" id="TIGR02855">
    <property type="entry name" value="spore_yabG"/>
    <property type="match status" value="1"/>
</dbReference>
<keyword evidence="4" id="KW-1185">Reference proteome</keyword>
<dbReference type="Proteomes" id="UP000010716">
    <property type="component" value="Unassembled WGS sequence"/>
</dbReference>
<dbReference type="RefSeq" id="WP_007506036.1">
    <property type="nucleotide sequence ID" value="NZ_AFCE01000160.1"/>
</dbReference>
<dbReference type="MEROPS" id="U57.001"/>
<dbReference type="Proteomes" id="UP000825179">
    <property type="component" value="Chromosome"/>
</dbReference>
<organism evidence="1 3">
    <name type="scientific">Caldalkalibacillus thermarum (strain TA2.A1)</name>
    <dbReference type="NCBI Taxonomy" id="986075"/>
    <lineage>
        <taxon>Bacteria</taxon>
        <taxon>Bacillati</taxon>
        <taxon>Bacillota</taxon>
        <taxon>Bacilli</taxon>
        <taxon>Bacillales</taxon>
        <taxon>Bacillaceae</taxon>
        <taxon>Caldalkalibacillus</taxon>
    </lineage>
</organism>
<evidence type="ECO:0000313" key="2">
    <source>
        <dbReference type="EMBL" id="QZT34340.1"/>
    </source>
</evidence>